<dbReference type="Proteomes" id="UP000002495">
    <property type="component" value="Chromosome"/>
</dbReference>
<keyword evidence="2" id="KW-1185">Reference proteome</keyword>
<dbReference type="HOGENOM" id="CLU_3356568_0_0_7"/>
<reference evidence="1 2" key="1">
    <citation type="journal article" date="2003" name="Proc. Natl. Acad. Sci. U.S.A.">
        <title>The complete genome sequence of the carcinogenic bacterium Helicobacter hepaticus.</title>
        <authorList>
            <person name="Suerbaum S."/>
            <person name="Josenhans C."/>
            <person name="Sterzenbach T."/>
            <person name="Drescher B."/>
            <person name="Brandt P."/>
            <person name="Bell M."/>
            <person name="Droege M."/>
            <person name="Fartmann B."/>
            <person name="Fischer H.-P."/>
            <person name="Ge Z."/>
            <person name="Hoerster A."/>
            <person name="Holland R."/>
            <person name="Klein K."/>
            <person name="Koenig J."/>
            <person name="Macko L."/>
            <person name="Mendz G.L."/>
            <person name="Nyakatura G."/>
            <person name="Schauer D.B."/>
            <person name="Shen Z."/>
            <person name="Weber J."/>
            <person name="Frosch M."/>
            <person name="Fox J.G."/>
        </authorList>
    </citation>
    <scope>NUCLEOTIDE SEQUENCE [LARGE SCALE GENOMIC DNA]</scope>
    <source>
        <strain evidence="2">ATCC 51449 / 3B1</strain>
    </source>
</reference>
<sequence>MSMGNISLGIAFVAGKNLVPYPAAGKRHLFIIKSPY</sequence>
<evidence type="ECO:0000313" key="1">
    <source>
        <dbReference type="EMBL" id="AAP77176.1"/>
    </source>
</evidence>
<evidence type="ECO:0000313" key="2">
    <source>
        <dbReference type="Proteomes" id="UP000002495"/>
    </source>
</evidence>
<accession>Q7VIM5</accession>
<dbReference type="KEGG" id="hhe:HH_0579"/>
<name>Q7VIM5_HELHP</name>
<protein>
    <submittedName>
        <fullName evidence="1">Uncharacterized protein</fullName>
    </submittedName>
</protein>
<organism evidence="1 2">
    <name type="scientific">Helicobacter hepaticus (strain ATCC 51449 / 3B1)</name>
    <dbReference type="NCBI Taxonomy" id="235279"/>
    <lineage>
        <taxon>Bacteria</taxon>
        <taxon>Pseudomonadati</taxon>
        <taxon>Campylobacterota</taxon>
        <taxon>Epsilonproteobacteria</taxon>
        <taxon>Campylobacterales</taxon>
        <taxon>Helicobacteraceae</taxon>
        <taxon>Helicobacter</taxon>
    </lineage>
</organism>
<gene>
    <name evidence="1" type="ordered locus">HH_0579</name>
</gene>
<proteinExistence type="predicted"/>
<dbReference type="AlphaFoldDB" id="Q7VIM5"/>
<dbReference type="EMBL" id="AE017125">
    <property type="protein sequence ID" value="AAP77176.1"/>
    <property type="molecule type" value="Genomic_DNA"/>
</dbReference>